<dbReference type="CDD" id="cd01014">
    <property type="entry name" value="nicotinamidase_related"/>
    <property type="match status" value="1"/>
</dbReference>
<dbReference type="InterPro" id="IPR036380">
    <property type="entry name" value="Isochorismatase-like_sf"/>
</dbReference>
<protein>
    <submittedName>
        <fullName evidence="3">Nicotinamidase-related amidase</fullName>
    </submittedName>
</protein>
<comment type="caution">
    <text evidence="3">The sequence shown here is derived from an EMBL/GenBank/DDBJ whole genome shotgun (WGS) entry which is preliminary data.</text>
</comment>
<keyword evidence="1" id="KW-0378">Hydrolase</keyword>
<name>A0A839ST84_9PROT</name>
<dbReference type="InterPro" id="IPR050272">
    <property type="entry name" value="Isochorismatase-like_hydrls"/>
</dbReference>
<evidence type="ECO:0000313" key="4">
    <source>
        <dbReference type="Proteomes" id="UP000581135"/>
    </source>
</evidence>
<evidence type="ECO:0000259" key="2">
    <source>
        <dbReference type="Pfam" id="PF00857"/>
    </source>
</evidence>
<keyword evidence="4" id="KW-1185">Reference proteome</keyword>
<dbReference type="Proteomes" id="UP000581135">
    <property type="component" value="Unassembled WGS sequence"/>
</dbReference>
<dbReference type="EMBL" id="JACHXA010000003">
    <property type="protein sequence ID" value="MBB3065199.1"/>
    <property type="molecule type" value="Genomic_DNA"/>
</dbReference>
<dbReference type="InterPro" id="IPR000868">
    <property type="entry name" value="Isochorismatase-like_dom"/>
</dbReference>
<reference evidence="3 4" key="1">
    <citation type="submission" date="2020-08" db="EMBL/GenBank/DDBJ databases">
        <title>Genomic Encyclopedia of Type Strains, Phase III (KMG-III): the genomes of soil and plant-associated and newly described type strains.</title>
        <authorList>
            <person name="Whitman W."/>
        </authorList>
    </citation>
    <scope>NUCLEOTIDE SEQUENCE [LARGE SCALE GENOMIC DNA]</scope>
    <source>
        <strain evidence="3 4">CECT 8803</strain>
    </source>
</reference>
<evidence type="ECO:0000313" key="3">
    <source>
        <dbReference type="EMBL" id="MBB3065199.1"/>
    </source>
</evidence>
<dbReference type="GO" id="GO:0016787">
    <property type="term" value="F:hydrolase activity"/>
    <property type="evidence" value="ECO:0007669"/>
    <property type="project" value="UniProtKB-KW"/>
</dbReference>
<dbReference type="SUPFAM" id="SSF52499">
    <property type="entry name" value="Isochorismatase-like hydrolases"/>
    <property type="match status" value="1"/>
</dbReference>
<dbReference type="PANTHER" id="PTHR43540:SF15">
    <property type="entry name" value="BLR5631 PROTEIN"/>
    <property type="match status" value="1"/>
</dbReference>
<feature type="domain" description="Isochorismatase-like" evidence="2">
    <location>
        <begin position="23"/>
        <end position="194"/>
    </location>
</feature>
<proteinExistence type="predicted"/>
<accession>A0A839ST84</accession>
<dbReference type="Pfam" id="PF00857">
    <property type="entry name" value="Isochorismatase"/>
    <property type="match status" value="1"/>
</dbReference>
<sequence>MVIAKTLLQLAGASQEPLKVSQSVLLLIDAQREYLDGHLPLTRIGPALEACAALLGAARSAGSTIIHVQHKGRPGGLFDPETKNYDLCDEVAALKGEIRITKGLPNAFAGTSLDAELKKREQKNLIIAGFMTHMCVSSTARAALDLGYSTTVVAPACATRDLPDGQGGVVAAETLHQAELAALSDRFAIIARSATDVVD</sequence>
<gene>
    <name evidence="3" type="ORF">FHR98_001478</name>
</gene>
<dbReference type="PANTHER" id="PTHR43540">
    <property type="entry name" value="PEROXYUREIDOACRYLATE/UREIDOACRYLATE AMIDOHYDROLASE-RELATED"/>
    <property type="match status" value="1"/>
</dbReference>
<dbReference type="AlphaFoldDB" id="A0A839ST84"/>
<dbReference type="Gene3D" id="3.40.50.850">
    <property type="entry name" value="Isochorismatase-like"/>
    <property type="match status" value="1"/>
</dbReference>
<evidence type="ECO:0000256" key="1">
    <source>
        <dbReference type="ARBA" id="ARBA00022801"/>
    </source>
</evidence>
<organism evidence="3 4">
    <name type="scientific">Limibacillus halophilus</name>
    <dbReference type="NCBI Taxonomy" id="1579333"/>
    <lineage>
        <taxon>Bacteria</taxon>
        <taxon>Pseudomonadati</taxon>
        <taxon>Pseudomonadota</taxon>
        <taxon>Alphaproteobacteria</taxon>
        <taxon>Rhodospirillales</taxon>
        <taxon>Rhodovibrionaceae</taxon>
        <taxon>Limibacillus</taxon>
    </lineage>
</organism>
<dbReference type="RefSeq" id="WP_183415995.1">
    <property type="nucleotide sequence ID" value="NZ_JACHXA010000003.1"/>
</dbReference>